<dbReference type="GO" id="GO:0016791">
    <property type="term" value="F:phosphatase activity"/>
    <property type="evidence" value="ECO:0007669"/>
    <property type="project" value="TreeGrafter"/>
</dbReference>
<evidence type="ECO:0000256" key="5">
    <source>
        <dbReference type="ARBA" id="ARBA00022989"/>
    </source>
</evidence>
<dbReference type="InterPro" id="IPR052016">
    <property type="entry name" value="Bact_Sigma-Reg"/>
</dbReference>
<evidence type="ECO:0000256" key="2">
    <source>
        <dbReference type="ARBA" id="ARBA00022475"/>
    </source>
</evidence>
<evidence type="ECO:0000313" key="12">
    <source>
        <dbReference type="Proteomes" id="UP000619260"/>
    </source>
</evidence>
<dbReference type="InterPro" id="IPR007895">
    <property type="entry name" value="MASE1"/>
</dbReference>
<dbReference type="Gene3D" id="3.60.40.10">
    <property type="entry name" value="PPM-type phosphatase domain"/>
    <property type="match status" value="1"/>
</dbReference>
<keyword evidence="5 8" id="KW-1133">Transmembrane helix</keyword>
<dbReference type="AlphaFoldDB" id="A0A8J3YLE5"/>
<dbReference type="Proteomes" id="UP000619260">
    <property type="component" value="Unassembled WGS sequence"/>
</dbReference>
<feature type="transmembrane region" description="Helical" evidence="8">
    <location>
        <begin position="25"/>
        <end position="45"/>
    </location>
</feature>
<dbReference type="PANTHER" id="PTHR43156:SF2">
    <property type="entry name" value="STAGE II SPORULATION PROTEIN E"/>
    <property type="match status" value="1"/>
</dbReference>
<organism evidence="11 12">
    <name type="scientific">Virgisporangium aliadipatigenens</name>
    <dbReference type="NCBI Taxonomy" id="741659"/>
    <lineage>
        <taxon>Bacteria</taxon>
        <taxon>Bacillati</taxon>
        <taxon>Actinomycetota</taxon>
        <taxon>Actinomycetes</taxon>
        <taxon>Micromonosporales</taxon>
        <taxon>Micromonosporaceae</taxon>
        <taxon>Virgisporangium</taxon>
    </lineage>
</organism>
<evidence type="ECO:0000256" key="4">
    <source>
        <dbReference type="ARBA" id="ARBA00022801"/>
    </source>
</evidence>
<dbReference type="InterPro" id="IPR036457">
    <property type="entry name" value="PPM-type-like_dom_sf"/>
</dbReference>
<keyword evidence="6 8" id="KW-0472">Membrane</keyword>
<keyword evidence="4" id="KW-0378">Hydrolase</keyword>
<evidence type="ECO:0000256" key="8">
    <source>
        <dbReference type="SAM" id="Phobius"/>
    </source>
</evidence>
<dbReference type="Pfam" id="PF13185">
    <property type="entry name" value="GAF_2"/>
    <property type="match status" value="1"/>
</dbReference>
<comment type="subcellular location">
    <subcellularLocation>
        <location evidence="1">Cell membrane</location>
        <topology evidence="1">Multi-pass membrane protein</topology>
    </subcellularLocation>
</comment>
<name>A0A8J3YLE5_9ACTN</name>
<dbReference type="InterPro" id="IPR001932">
    <property type="entry name" value="PPM-type_phosphatase-like_dom"/>
</dbReference>
<evidence type="ECO:0000256" key="6">
    <source>
        <dbReference type="ARBA" id="ARBA00023136"/>
    </source>
</evidence>
<keyword evidence="12" id="KW-1185">Reference proteome</keyword>
<feature type="transmembrane region" description="Helical" evidence="8">
    <location>
        <begin position="100"/>
        <end position="121"/>
    </location>
</feature>
<reference evidence="11" key="1">
    <citation type="submission" date="2021-01" db="EMBL/GenBank/DDBJ databases">
        <title>Whole genome shotgun sequence of Virgisporangium aliadipatigenens NBRC 105644.</title>
        <authorList>
            <person name="Komaki H."/>
            <person name="Tamura T."/>
        </authorList>
    </citation>
    <scope>NUCLEOTIDE SEQUENCE</scope>
    <source>
        <strain evidence="11">NBRC 105644</strain>
    </source>
</reference>
<dbReference type="RefSeq" id="WP_203899633.1">
    <property type="nucleotide sequence ID" value="NZ_BOPF01000009.1"/>
</dbReference>
<feature type="transmembrane region" description="Helical" evidence="8">
    <location>
        <begin position="133"/>
        <end position="157"/>
    </location>
</feature>
<feature type="region of interest" description="Disordered" evidence="7">
    <location>
        <begin position="1"/>
        <end position="21"/>
    </location>
</feature>
<feature type="domain" description="PPM-type phosphatase" evidence="10">
    <location>
        <begin position="501"/>
        <end position="714"/>
    </location>
</feature>
<dbReference type="InterPro" id="IPR003018">
    <property type="entry name" value="GAF"/>
</dbReference>
<dbReference type="EMBL" id="BOPF01000009">
    <property type="protein sequence ID" value="GIJ46100.1"/>
    <property type="molecule type" value="Genomic_DNA"/>
</dbReference>
<feature type="domain" description="GAF" evidence="9">
    <location>
        <begin position="332"/>
        <end position="483"/>
    </location>
</feature>
<dbReference type="Pfam" id="PF05231">
    <property type="entry name" value="MASE1"/>
    <property type="match status" value="1"/>
</dbReference>
<feature type="transmembrane region" description="Helical" evidence="8">
    <location>
        <begin position="230"/>
        <end position="253"/>
    </location>
</feature>
<sequence length="733" mass="76933">MSLSEPANGGLRSDSPSGSERPRPLWLILALVVVTYGTGASLAFLGFGAQSIVVLFLPAGVTLSALLLSPRRRWPWILLAAAATEVAVDLSHGLSPRWVWGFALANTAEPLVGALLLRRYVPAKVNLLRRRDLLAFLVCCVGAGPVVGGLIGATTLALSAGLPVPRSFLSFWAGDAAGVLTVGGCVLAWRHGAGRPVVARAALAAGLAAAATVIGFWPPQVPLFYLPIPVLFWLAFSQPLTVALTAGAATTVTANLMTSAGHGPWAALNTSDQVITLTLQVFLTTTILGAWALAVGVAERDRARWDTSVERAARLRLNALQILTADLAQAATSTSIAEAIVREGVGLLADYSSASVVSPAEDELAVWTAAGRRDDLAERNRRIPLDAATPHTDAVRTGRAVVHQTPADLAAAYPRLADGYRTLGVGSIVCVPIRTADGAPLGALAFGFQREHGVDSDVITFAETLANLSAQALRRAQIYERELDAAHQLQQALLPALSGGLVGIRVSADYRPADVAHQVGGDWYDVFPVPGGRIGFAVGDVVGHSLAAAAAMARLQSALRVIAQTAPDPARVLDEFDRASVLIADSRMATVGFADYDPATGLLRYACAGHLPPLLVTEGGAEYLWEGRSLPIGLGQRQRQQGERLMPHGAALVWYTDGLVERHGQPVTEVMRRLADAAGRCGEREPEGLCRHLLRHGAGAQVLGDDTVILCIQFTGAPYPTVATAAGDLPAGD</sequence>
<comment type="caution">
    <text evidence="11">The sequence shown here is derived from an EMBL/GenBank/DDBJ whole genome shotgun (WGS) entry which is preliminary data.</text>
</comment>
<dbReference type="InterPro" id="IPR029016">
    <property type="entry name" value="GAF-like_dom_sf"/>
</dbReference>
<keyword evidence="2" id="KW-1003">Cell membrane</keyword>
<feature type="transmembrane region" description="Helical" evidence="8">
    <location>
        <begin position="201"/>
        <end position="218"/>
    </location>
</feature>
<keyword evidence="3 8" id="KW-0812">Transmembrane</keyword>
<evidence type="ECO:0000313" key="11">
    <source>
        <dbReference type="EMBL" id="GIJ46100.1"/>
    </source>
</evidence>
<feature type="transmembrane region" description="Helical" evidence="8">
    <location>
        <begin position="51"/>
        <end position="69"/>
    </location>
</feature>
<evidence type="ECO:0000256" key="3">
    <source>
        <dbReference type="ARBA" id="ARBA00022692"/>
    </source>
</evidence>
<protein>
    <submittedName>
        <fullName evidence="11">Uncharacterized protein</fullName>
    </submittedName>
</protein>
<dbReference type="PANTHER" id="PTHR43156">
    <property type="entry name" value="STAGE II SPORULATION PROTEIN E-RELATED"/>
    <property type="match status" value="1"/>
</dbReference>
<feature type="transmembrane region" description="Helical" evidence="8">
    <location>
        <begin position="274"/>
        <end position="294"/>
    </location>
</feature>
<feature type="transmembrane region" description="Helical" evidence="8">
    <location>
        <begin position="169"/>
        <end position="189"/>
    </location>
</feature>
<dbReference type="GO" id="GO:0005886">
    <property type="term" value="C:plasma membrane"/>
    <property type="evidence" value="ECO:0007669"/>
    <property type="project" value="UniProtKB-SubCell"/>
</dbReference>
<evidence type="ECO:0000256" key="7">
    <source>
        <dbReference type="SAM" id="MobiDB-lite"/>
    </source>
</evidence>
<evidence type="ECO:0000256" key="1">
    <source>
        <dbReference type="ARBA" id="ARBA00004651"/>
    </source>
</evidence>
<dbReference type="Gene3D" id="3.30.450.40">
    <property type="match status" value="1"/>
</dbReference>
<dbReference type="SUPFAM" id="SSF55781">
    <property type="entry name" value="GAF domain-like"/>
    <property type="match status" value="1"/>
</dbReference>
<dbReference type="SMART" id="SM00331">
    <property type="entry name" value="PP2C_SIG"/>
    <property type="match status" value="1"/>
</dbReference>
<proteinExistence type="predicted"/>
<accession>A0A8J3YLE5</accession>
<gene>
    <name evidence="11" type="ORF">Val02_29860</name>
</gene>
<dbReference type="SMART" id="SM00065">
    <property type="entry name" value="GAF"/>
    <property type="match status" value="1"/>
</dbReference>
<evidence type="ECO:0000259" key="10">
    <source>
        <dbReference type="SMART" id="SM00331"/>
    </source>
</evidence>
<evidence type="ECO:0000259" key="9">
    <source>
        <dbReference type="SMART" id="SM00065"/>
    </source>
</evidence>
<dbReference type="Pfam" id="PF07228">
    <property type="entry name" value="SpoIIE"/>
    <property type="match status" value="1"/>
</dbReference>